<accession>A0ABR9WUA8</accession>
<sequence length="243" mass="28162">MKPKIVTEKGWTEATIDDDCEFSKFYAVADLLSNEFNLTFSNKLNDFDTLYWDFEYKGNNLVLHYNIYLGISIFPRAFKSATQTDNELVLEISTLLFQKLFDRDWSDFENGETIGTKGSESGTIILDIENSNGARLTLEKECGSIPFAITIGIYGLMFHTHFESELEKANEYVTETKYRVNKIFDLYDVSEDKRDDYWHSKHDKKINELAEMTEMSVTKEKPAHNSTLPKAGRSWWQKLFGSE</sequence>
<gene>
    <name evidence="1" type="ORF">IM755_11030</name>
</gene>
<keyword evidence="2" id="KW-1185">Reference proteome</keyword>
<name>A0ABR9WUA8_9FLAO</name>
<evidence type="ECO:0000313" key="1">
    <source>
        <dbReference type="EMBL" id="MBE9577245.1"/>
    </source>
</evidence>
<proteinExistence type="predicted"/>
<comment type="caution">
    <text evidence="1">The sequence shown here is derived from an EMBL/GenBank/DDBJ whole genome shotgun (WGS) entry which is preliminary data.</text>
</comment>
<protein>
    <submittedName>
        <fullName evidence="1">Uncharacterized protein</fullName>
    </submittedName>
</protein>
<evidence type="ECO:0000313" key="2">
    <source>
        <dbReference type="Proteomes" id="UP000656274"/>
    </source>
</evidence>
<dbReference type="RefSeq" id="WP_194096786.1">
    <property type="nucleotide sequence ID" value="NZ_JADFTZ010000005.1"/>
</dbReference>
<dbReference type="Proteomes" id="UP000656274">
    <property type="component" value="Unassembled WGS sequence"/>
</dbReference>
<organism evidence="1 2">
    <name type="scientific">Flavobacterium proteolyticum</name>
    <dbReference type="NCBI Taxonomy" id="2911683"/>
    <lineage>
        <taxon>Bacteria</taxon>
        <taxon>Pseudomonadati</taxon>
        <taxon>Bacteroidota</taxon>
        <taxon>Flavobacteriia</taxon>
        <taxon>Flavobacteriales</taxon>
        <taxon>Flavobacteriaceae</taxon>
        <taxon>Flavobacterium</taxon>
    </lineage>
</organism>
<dbReference type="EMBL" id="JADFTZ010000005">
    <property type="protein sequence ID" value="MBE9577245.1"/>
    <property type="molecule type" value="Genomic_DNA"/>
</dbReference>
<reference evidence="1 2" key="1">
    <citation type="submission" date="2020-10" db="EMBL/GenBank/DDBJ databases">
        <title>The genome sequence of Flavobacterium aquaticum 1Y8A.</title>
        <authorList>
            <person name="Liu Y."/>
        </authorList>
    </citation>
    <scope>NUCLEOTIDE SEQUENCE [LARGE SCALE GENOMIC DNA]</scope>
    <source>
        <strain evidence="1 2">1Y8A</strain>
    </source>
</reference>